<dbReference type="EMBL" id="JBFNQD010000009">
    <property type="protein sequence ID" value="MEW9308415.1"/>
    <property type="molecule type" value="Genomic_DNA"/>
</dbReference>
<dbReference type="InterPro" id="IPR055170">
    <property type="entry name" value="GFO_IDH_MocA-like_dom"/>
</dbReference>
<dbReference type="InterPro" id="IPR051450">
    <property type="entry name" value="Gfo/Idh/MocA_Oxidoreductases"/>
</dbReference>
<dbReference type="InterPro" id="IPR000683">
    <property type="entry name" value="Gfo/Idh/MocA-like_OxRdtase_N"/>
</dbReference>
<feature type="domain" description="Gfo/Idh/MocA-like oxidoreductase N-terminal" evidence="1">
    <location>
        <begin position="8"/>
        <end position="126"/>
    </location>
</feature>
<dbReference type="Proteomes" id="UP001555786">
    <property type="component" value="Unassembled WGS sequence"/>
</dbReference>
<organism evidence="3 4">
    <name type="scientific">Labrys neptuniae</name>
    <dbReference type="NCBI Taxonomy" id="376174"/>
    <lineage>
        <taxon>Bacteria</taxon>
        <taxon>Pseudomonadati</taxon>
        <taxon>Pseudomonadota</taxon>
        <taxon>Alphaproteobacteria</taxon>
        <taxon>Hyphomicrobiales</taxon>
        <taxon>Xanthobacteraceae</taxon>
        <taxon>Labrys</taxon>
    </lineage>
</organism>
<reference evidence="3 4" key="1">
    <citation type="submission" date="2024-07" db="EMBL/GenBank/DDBJ databases">
        <title>Description of Labrys sedimenti sp. nov., isolated from a diclofenac-degrading enrichment culture.</title>
        <authorList>
            <person name="Tancsics A."/>
            <person name="Csepanyi A."/>
        </authorList>
    </citation>
    <scope>NUCLEOTIDE SEQUENCE [LARGE SCALE GENOMIC DNA]</scope>
    <source>
        <strain evidence="3 4">LMG 23578</strain>
    </source>
</reference>
<evidence type="ECO:0000259" key="1">
    <source>
        <dbReference type="Pfam" id="PF01408"/>
    </source>
</evidence>
<dbReference type="Gene3D" id="3.40.50.720">
    <property type="entry name" value="NAD(P)-binding Rossmann-like Domain"/>
    <property type="match status" value="1"/>
</dbReference>
<dbReference type="Pfam" id="PF22725">
    <property type="entry name" value="GFO_IDH_MocA_C3"/>
    <property type="match status" value="1"/>
</dbReference>
<dbReference type="RefSeq" id="WP_367625496.1">
    <property type="nucleotide sequence ID" value="NZ_JBFNQD010000009.1"/>
</dbReference>
<gene>
    <name evidence="3" type="ORF">ABXS05_22875</name>
</gene>
<dbReference type="PANTHER" id="PTHR43377:SF1">
    <property type="entry name" value="BILIVERDIN REDUCTASE A"/>
    <property type="match status" value="1"/>
</dbReference>
<dbReference type="Pfam" id="PF01408">
    <property type="entry name" value="GFO_IDH_MocA"/>
    <property type="match status" value="1"/>
</dbReference>
<dbReference type="Gene3D" id="3.30.360.10">
    <property type="entry name" value="Dihydrodipicolinate Reductase, domain 2"/>
    <property type="match status" value="1"/>
</dbReference>
<accession>A0ABV3PRY6</accession>
<feature type="domain" description="GFO/IDH/MocA-like oxidoreductase" evidence="2">
    <location>
        <begin position="135"/>
        <end position="259"/>
    </location>
</feature>
<name>A0ABV3PRY6_9HYPH</name>
<dbReference type="PANTHER" id="PTHR43377">
    <property type="entry name" value="BILIVERDIN REDUCTASE A"/>
    <property type="match status" value="1"/>
</dbReference>
<dbReference type="SUPFAM" id="SSF55347">
    <property type="entry name" value="Glyceraldehyde-3-phosphate dehydrogenase-like, C-terminal domain"/>
    <property type="match status" value="1"/>
</dbReference>
<dbReference type="SUPFAM" id="SSF51735">
    <property type="entry name" value="NAD(P)-binding Rossmann-fold domains"/>
    <property type="match status" value="1"/>
</dbReference>
<proteinExistence type="predicted"/>
<evidence type="ECO:0000313" key="3">
    <source>
        <dbReference type="EMBL" id="MEW9308415.1"/>
    </source>
</evidence>
<dbReference type="InterPro" id="IPR036291">
    <property type="entry name" value="NAD(P)-bd_dom_sf"/>
</dbReference>
<evidence type="ECO:0000313" key="4">
    <source>
        <dbReference type="Proteomes" id="UP001555786"/>
    </source>
</evidence>
<comment type="caution">
    <text evidence="3">The sequence shown here is derived from an EMBL/GenBank/DDBJ whole genome shotgun (WGS) entry which is preliminary data.</text>
</comment>
<evidence type="ECO:0000259" key="2">
    <source>
        <dbReference type="Pfam" id="PF22725"/>
    </source>
</evidence>
<sequence>MSTQKSARFGVVGAGLWGSFHCKTLNAIPGAELAAVCDLNPERAAEMQRQFGAKKVYQDFRALIADPDVEAVTVATPDFAHADIVLAAIEAGKHVMSEKPLATTLAEAETIAEAAARSGVKVMVDFHNRVNPAVHTARETIAQGEIGKPLHASARLSNTVFVPFELLSWASRSSALWFLGSHAVDALCFMLDAEVVKVQAMMRRGHLAAQGVDTADVHISLLEFDNGAVATLENSWVLPRDLPLVFDFRAEIVGEKGSLQLDTAQNGAFRKYAGAGLKTADLLGVTPAAGGRIGGFVMEAIARFVDAVTTGSPVLADATDGLKVTRVLAAIEQAAASGNAVTLAKGGV</sequence>
<protein>
    <submittedName>
        <fullName evidence="3">Gfo/Idh/MocA family oxidoreductase</fullName>
    </submittedName>
</protein>
<keyword evidence="4" id="KW-1185">Reference proteome</keyword>